<feature type="region of interest" description="Disordered" evidence="1">
    <location>
        <begin position="1"/>
        <end position="30"/>
    </location>
</feature>
<gene>
    <name evidence="3" type="ORF">FYJ68_02100</name>
</gene>
<accession>A0A6N7XLR1</accession>
<keyword evidence="4" id="KW-1185">Reference proteome</keyword>
<evidence type="ECO:0000256" key="2">
    <source>
        <dbReference type="SAM" id="Phobius"/>
    </source>
</evidence>
<feature type="compositionally biased region" description="Polar residues" evidence="1">
    <location>
        <begin position="1"/>
        <end position="13"/>
    </location>
</feature>
<dbReference type="EMBL" id="VUNC01000001">
    <property type="protein sequence ID" value="MST71904.1"/>
    <property type="molecule type" value="Genomic_DNA"/>
</dbReference>
<name>A0A6N7XLR1_9ACTN</name>
<dbReference type="AlphaFoldDB" id="A0A6N7XLR1"/>
<evidence type="ECO:0000313" key="4">
    <source>
        <dbReference type="Proteomes" id="UP000469325"/>
    </source>
</evidence>
<evidence type="ECO:0000313" key="3">
    <source>
        <dbReference type="EMBL" id="MST71904.1"/>
    </source>
</evidence>
<keyword evidence="2" id="KW-1133">Transmembrane helix</keyword>
<dbReference type="Proteomes" id="UP000469325">
    <property type="component" value="Unassembled WGS sequence"/>
</dbReference>
<keyword evidence="2" id="KW-0812">Transmembrane</keyword>
<reference evidence="3 4" key="1">
    <citation type="submission" date="2019-08" db="EMBL/GenBank/DDBJ databases">
        <title>In-depth cultivation of the pig gut microbiome towards novel bacterial diversity and tailored functional studies.</title>
        <authorList>
            <person name="Wylensek D."/>
            <person name="Hitch T.C.A."/>
            <person name="Clavel T."/>
        </authorList>
    </citation>
    <scope>NUCLEOTIDE SEQUENCE [LARGE SCALE GENOMIC DNA]</scope>
    <source>
        <strain evidence="3 4">CA-Schmier-601-WT-1</strain>
    </source>
</reference>
<sequence length="108" mass="11253">MTTIALSNRSGISGSRPRDGRAGIGAARGEGRSSAASAVASWLWEVGLPIVVVATYLVSLACIVMGVGEECAWTLFLLCFSLVVVALILVVPILRHRALFAREGNGVA</sequence>
<keyword evidence="2" id="KW-0472">Membrane</keyword>
<protein>
    <submittedName>
        <fullName evidence="3">Uncharacterized protein</fullName>
    </submittedName>
</protein>
<dbReference type="RefSeq" id="WP_154433643.1">
    <property type="nucleotide sequence ID" value="NZ_VUNC01000001.1"/>
</dbReference>
<evidence type="ECO:0000256" key="1">
    <source>
        <dbReference type="SAM" id="MobiDB-lite"/>
    </source>
</evidence>
<proteinExistence type="predicted"/>
<feature type="transmembrane region" description="Helical" evidence="2">
    <location>
        <begin position="73"/>
        <end position="94"/>
    </location>
</feature>
<feature type="transmembrane region" description="Helical" evidence="2">
    <location>
        <begin position="42"/>
        <end position="67"/>
    </location>
</feature>
<organism evidence="3 4">
    <name type="scientific">Olsenella porci</name>
    <dbReference type="NCBI Taxonomy" id="2652279"/>
    <lineage>
        <taxon>Bacteria</taxon>
        <taxon>Bacillati</taxon>
        <taxon>Actinomycetota</taxon>
        <taxon>Coriobacteriia</taxon>
        <taxon>Coriobacteriales</taxon>
        <taxon>Atopobiaceae</taxon>
        <taxon>Olsenella</taxon>
    </lineage>
</organism>
<comment type="caution">
    <text evidence="3">The sequence shown here is derived from an EMBL/GenBank/DDBJ whole genome shotgun (WGS) entry which is preliminary data.</text>
</comment>